<name>A0ABW9KN13_9BACT</name>
<protein>
    <submittedName>
        <fullName evidence="5">GH92 family glycosyl hydrolase</fullName>
    </submittedName>
</protein>
<dbReference type="InterPro" id="IPR005887">
    <property type="entry name" value="GH92_a_mannosidase_put"/>
</dbReference>
<feature type="chain" id="PRO_5046402954" evidence="2">
    <location>
        <begin position="23"/>
        <end position="752"/>
    </location>
</feature>
<keyword evidence="6" id="KW-1185">Reference proteome</keyword>
<keyword evidence="2" id="KW-0732">Signal</keyword>
<evidence type="ECO:0000313" key="6">
    <source>
        <dbReference type="Proteomes" id="UP001634747"/>
    </source>
</evidence>
<dbReference type="GO" id="GO:0016787">
    <property type="term" value="F:hydrolase activity"/>
    <property type="evidence" value="ECO:0007669"/>
    <property type="project" value="UniProtKB-KW"/>
</dbReference>
<dbReference type="Pfam" id="PF07971">
    <property type="entry name" value="Glyco_hydro_92"/>
    <property type="match status" value="1"/>
</dbReference>
<dbReference type="SUPFAM" id="SSF48208">
    <property type="entry name" value="Six-hairpin glycosidases"/>
    <property type="match status" value="1"/>
</dbReference>
<dbReference type="Proteomes" id="UP001634747">
    <property type="component" value="Unassembled WGS sequence"/>
</dbReference>
<dbReference type="Gene3D" id="3.30.2080.10">
    <property type="entry name" value="GH92 mannosidase domain"/>
    <property type="match status" value="1"/>
</dbReference>
<dbReference type="EMBL" id="JBJYXY010000001">
    <property type="protein sequence ID" value="MFN2976316.1"/>
    <property type="molecule type" value="Genomic_DNA"/>
</dbReference>
<feature type="domain" description="Glycosyl hydrolase family 92" evidence="3">
    <location>
        <begin position="272"/>
        <end position="723"/>
    </location>
</feature>
<evidence type="ECO:0000259" key="4">
    <source>
        <dbReference type="Pfam" id="PF17678"/>
    </source>
</evidence>
<feature type="domain" description="Glycosyl hydrolase family 92 N-terminal" evidence="4">
    <location>
        <begin position="30"/>
        <end position="266"/>
    </location>
</feature>
<dbReference type="Gene3D" id="2.70.98.10">
    <property type="match status" value="1"/>
</dbReference>
<sequence>MASRLMAALAVVGAMAGQGAVAQGDGPSKWVDPYIGVDWGGNTFVGSTVPFGMVKLGPDMETFDGRKSGFGYSSYGRIEGFSHTHLSGAQGKYGNILLQPVVGPVKPGDLASARDGEQARVGYYRAHLQRYDVTAELTSSRRVGFHRYTFPKTDDAHLTVDVEHCLSRGSGKGWEDQHFVGGEVHVVSDHEVAGFGRYTGGWNRGGEYRVYFDLITDKKATAERTWTATTLTEAKNATVSTETPLGAVLDFSTRDGEVVQAKVGISYVSVDQARQNVQKEVPGWDFAAVQRATAAAWDKQLSVLKMGPATPDAQRRMLTTAIYHTMLMPVDRTGENPGWQSGEPYYDDYYATWDTFRSSGPWLTLVAPDRQRDLLRSLIDIYRHDGYMPDARSGNVNGRTQGGSNANVVVADAWVKGLAGIDYMTALQAMIHDAEVPPTDKQKEGRGGLQDYNSKGYVTLADERSGSRTMEYANDDFAIATVACGLGQKDVAAKYAARSKNFENLWDLSLKEEGFTGFLRPKNPDGTWGPPNTKVRGTWPDFFYEGDEWTYSLYAPHDVREIIRLAGGSQKFNDRLDWTFRRGHFDVTNEPGFLLPVLYDWSGRPDKSADIVQLLLEKYFTADRSGIPGNDDSGAMSSWLLFQSIGFYPVAGQDVYVFGTPALADVTLDVAPGKQLHIVSKGFDPSGEVHYIQSATLNGEPLNRAWFRHSEIVNGGTLELVMGTAPSDWGKTDPPPSMSDPGPGFCERVPRH</sequence>
<dbReference type="PANTHER" id="PTHR12143:SF38">
    <property type="entry name" value="ALPHA-1,2-MANNOSIDASE FAMILY PROTEIN (AFU_ORTHOLOGUE AFUA_5G10520)"/>
    <property type="match status" value="1"/>
</dbReference>
<evidence type="ECO:0000259" key="3">
    <source>
        <dbReference type="Pfam" id="PF07971"/>
    </source>
</evidence>
<accession>A0ABW9KN13</accession>
<comment type="caution">
    <text evidence="5">The sequence shown here is derived from an EMBL/GenBank/DDBJ whole genome shotgun (WGS) entry which is preliminary data.</text>
</comment>
<dbReference type="Pfam" id="PF17678">
    <property type="entry name" value="Glyco_hydro_92N"/>
    <property type="match status" value="1"/>
</dbReference>
<dbReference type="NCBIfam" id="TIGR01180">
    <property type="entry name" value="aman2_put"/>
    <property type="match status" value="1"/>
</dbReference>
<dbReference type="RefSeq" id="WP_263412200.1">
    <property type="nucleotide sequence ID" value="NZ_BAABBH010000001.1"/>
</dbReference>
<evidence type="ECO:0000256" key="1">
    <source>
        <dbReference type="SAM" id="MobiDB-lite"/>
    </source>
</evidence>
<keyword evidence="5" id="KW-0378">Hydrolase</keyword>
<dbReference type="InterPro" id="IPR012939">
    <property type="entry name" value="Glyco_hydro_92"/>
</dbReference>
<dbReference type="InterPro" id="IPR041371">
    <property type="entry name" value="GH92_N"/>
</dbReference>
<reference evidence="5 6" key="1">
    <citation type="submission" date="2024-12" db="EMBL/GenBank/DDBJ databases">
        <authorList>
            <person name="Lee Y."/>
        </authorList>
    </citation>
    <scope>NUCLEOTIDE SEQUENCE [LARGE SCALE GENOMIC DNA]</scope>
    <source>
        <strain evidence="5 6">03SUJ4</strain>
    </source>
</reference>
<dbReference type="Gene3D" id="1.20.1610.10">
    <property type="entry name" value="alpha-1,2-mannosidases domains"/>
    <property type="match status" value="1"/>
</dbReference>
<dbReference type="InterPro" id="IPR008928">
    <property type="entry name" value="6-hairpin_glycosidase_sf"/>
</dbReference>
<proteinExistence type="predicted"/>
<gene>
    <name evidence="5" type="ORF">ACK2TP_11140</name>
</gene>
<evidence type="ECO:0000256" key="2">
    <source>
        <dbReference type="SAM" id="SignalP"/>
    </source>
</evidence>
<evidence type="ECO:0000313" key="5">
    <source>
        <dbReference type="EMBL" id="MFN2976316.1"/>
    </source>
</evidence>
<feature type="signal peptide" evidence="2">
    <location>
        <begin position="1"/>
        <end position="22"/>
    </location>
</feature>
<feature type="region of interest" description="Disordered" evidence="1">
    <location>
        <begin position="727"/>
        <end position="752"/>
    </location>
</feature>
<dbReference type="InterPro" id="IPR014718">
    <property type="entry name" value="GH-type_carb-bd"/>
</dbReference>
<dbReference type="InterPro" id="IPR050883">
    <property type="entry name" value="PNGase"/>
</dbReference>
<organism evidence="5 6">
    <name type="scientific">Terriglobus aquaticus</name>
    <dbReference type="NCBI Taxonomy" id="940139"/>
    <lineage>
        <taxon>Bacteria</taxon>
        <taxon>Pseudomonadati</taxon>
        <taxon>Acidobacteriota</taxon>
        <taxon>Terriglobia</taxon>
        <taxon>Terriglobales</taxon>
        <taxon>Acidobacteriaceae</taxon>
        <taxon>Terriglobus</taxon>
    </lineage>
</organism>
<dbReference type="PANTHER" id="PTHR12143">
    <property type="entry name" value="PEPTIDE N-GLYCANASE PNGASE -RELATED"/>
    <property type="match status" value="1"/>
</dbReference>
<dbReference type="Gene3D" id="1.20.1050.60">
    <property type="entry name" value="alpha-1,2-mannosidase"/>
    <property type="match status" value="1"/>
</dbReference>